<dbReference type="Gene3D" id="3.50.50.60">
    <property type="entry name" value="FAD/NAD(P)-binding domain"/>
    <property type="match status" value="2"/>
</dbReference>
<protein>
    <submittedName>
        <fullName evidence="4">Pyridine nucleotide-disulfide oxidoreductase</fullName>
    </submittedName>
</protein>
<feature type="domain" description="FAD/NAD(P)-binding" evidence="3">
    <location>
        <begin position="7"/>
        <end position="284"/>
    </location>
</feature>
<dbReference type="PANTHER" id="PTHR48105">
    <property type="entry name" value="THIOREDOXIN REDUCTASE 1-RELATED-RELATED"/>
    <property type="match status" value="1"/>
</dbReference>
<dbReference type="InterPro" id="IPR050097">
    <property type="entry name" value="Ferredoxin-NADP_redctase_2"/>
</dbReference>
<organism evidence="4 5">
    <name type="scientific">Pedobacter yulinensis</name>
    <dbReference type="NCBI Taxonomy" id="2126353"/>
    <lineage>
        <taxon>Bacteria</taxon>
        <taxon>Pseudomonadati</taxon>
        <taxon>Bacteroidota</taxon>
        <taxon>Sphingobacteriia</taxon>
        <taxon>Sphingobacteriales</taxon>
        <taxon>Sphingobacteriaceae</taxon>
        <taxon>Pedobacter</taxon>
    </lineage>
</organism>
<comment type="caution">
    <text evidence="4">The sequence shown here is derived from an EMBL/GenBank/DDBJ whole genome shotgun (WGS) entry which is preliminary data.</text>
</comment>
<dbReference type="Pfam" id="PF07992">
    <property type="entry name" value="Pyr_redox_2"/>
    <property type="match status" value="1"/>
</dbReference>
<dbReference type="EMBL" id="PYLS01000005">
    <property type="protein sequence ID" value="PST83516.1"/>
    <property type="molecule type" value="Genomic_DNA"/>
</dbReference>
<dbReference type="SUPFAM" id="SSF51905">
    <property type="entry name" value="FAD/NAD(P)-binding domain"/>
    <property type="match status" value="1"/>
</dbReference>
<keyword evidence="5" id="KW-1185">Reference proteome</keyword>
<gene>
    <name evidence="4" type="ORF">C7T94_13260</name>
</gene>
<dbReference type="OrthoDB" id="9806179at2"/>
<evidence type="ECO:0000256" key="2">
    <source>
        <dbReference type="ARBA" id="ARBA00023002"/>
    </source>
</evidence>
<evidence type="ECO:0000256" key="1">
    <source>
        <dbReference type="ARBA" id="ARBA00022630"/>
    </source>
</evidence>
<evidence type="ECO:0000313" key="5">
    <source>
        <dbReference type="Proteomes" id="UP000240912"/>
    </source>
</evidence>
<keyword evidence="2" id="KW-0560">Oxidoreductase</keyword>
<dbReference type="GO" id="GO:0016491">
    <property type="term" value="F:oxidoreductase activity"/>
    <property type="evidence" value="ECO:0007669"/>
    <property type="project" value="UniProtKB-KW"/>
</dbReference>
<dbReference type="InterPro" id="IPR036188">
    <property type="entry name" value="FAD/NAD-bd_sf"/>
</dbReference>
<dbReference type="InterPro" id="IPR023753">
    <property type="entry name" value="FAD/NAD-binding_dom"/>
</dbReference>
<evidence type="ECO:0000259" key="3">
    <source>
        <dbReference type="Pfam" id="PF07992"/>
    </source>
</evidence>
<dbReference type="PRINTS" id="PR00469">
    <property type="entry name" value="PNDRDTASEII"/>
</dbReference>
<reference evidence="4 5" key="1">
    <citation type="submission" date="2018-03" db="EMBL/GenBank/DDBJ databases">
        <authorList>
            <person name="Keele B.F."/>
        </authorList>
    </citation>
    <scope>NUCLEOTIDE SEQUENCE [LARGE SCALE GENOMIC DNA]</scope>
    <source>
        <strain evidence="4 5">YL28-9</strain>
    </source>
</reference>
<keyword evidence="1" id="KW-0285">Flavoprotein</keyword>
<dbReference type="Proteomes" id="UP000240912">
    <property type="component" value="Unassembled WGS sequence"/>
</dbReference>
<evidence type="ECO:0000313" key="4">
    <source>
        <dbReference type="EMBL" id="PST83516.1"/>
    </source>
</evidence>
<dbReference type="RefSeq" id="WP_107215777.1">
    <property type="nucleotide sequence ID" value="NZ_KZ686269.1"/>
</dbReference>
<dbReference type="PRINTS" id="PR00368">
    <property type="entry name" value="FADPNR"/>
</dbReference>
<accession>A0A2T3HM67</accession>
<proteinExistence type="predicted"/>
<sequence>MMNEKNFDVIVIGGSFAGLAASLALARARRTVLVIDSGKPCNRYTPHAHNLIGFDGIPPTTVLEKAKADVARYPTVSFLNDLAVEALPEGEGYQVRTAGGGSFRTRKLFFGTGVQDLFPAIPGFEDCWGRSIVHCPYCHGYELAGKPTALFAAGDDAMHFAKLLPQWAGSLTLVTHAQGTFTLSQLEYLKAHSIPVIDTPIAGFEHSKGMLTAIRFEEGPALEVAAMYARIPFKQHCELPEQLGCLLNSDGLLMTNEMQETTVEGIYAAGDNTTQMRSLANAIALGTKAGAMINGALLN</sequence>
<name>A0A2T3HM67_9SPHI</name>
<dbReference type="AlphaFoldDB" id="A0A2T3HM67"/>